<dbReference type="SUPFAM" id="SSF55961">
    <property type="entry name" value="Bet v1-like"/>
    <property type="match status" value="1"/>
</dbReference>
<comment type="caution">
    <text evidence="1">The sequence shown here is derived from an EMBL/GenBank/DDBJ whole genome shotgun (WGS) entry which is preliminary data.</text>
</comment>
<dbReference type="OrthoDB" id="8903592at2"/>
<dbReference type="EMBL" id="SOAX01000002">
    <property type="protein sequence ID" value="TDT43498.1"/>
    <property type="molecule type" value="Genomic_DNA"/>
</dbReference>
<dbReference type="InterPro" id="IPR023393">
    <property type="entry name" value="START-like_dom_sf"/>
</dbReference>
<protein>
    <submittedName>
        <fullName evidence="1">Ribosome-associated toxin RatA of RatAB toxin-antitoxin module</fullName>
    </submittedName>
</protein>
<dbReference type="RefSeq" id="WP_133735563.1">
    <property type="nucleotide sequence ID" value="NZ_SOAX01000002.1"/>
</dbReference>
<evidence type="ECO:0000313" key="2">
    <source>
        <dbReference type="Proteomes" id="UP000295830"/>
    </source>
</evidence>
<gene>
    <name evidence="1" type="ORF">DES49_1316</name>
</gene>
<dbReference type="Proteomes" id="UP000295830">
    <property type="component" value="Unassembled WGS sequence"/>
</dbReference>
<name>A0A4V6Q2N8_9GAMM</name>
<evidence type="ECO:0000313" key="1">
    <source>
        <dbReference type="EMBL" id="TDT43498.1"/>
    </source>
</evidence>
<keyword evidence="2" id="KW-1185">Reference proteome</keyword>
<sequence length="154" mass="17252">MSITVRIEIQREFTMNGGYDSVFDLLADVPRSVAHFPKVEKLTDLGDNTYRWEMEKVGVDKYNIQAVYACRYSPDKSRGVITWEPVEGEGNGLVSGRWDVRDNGDGSTGLSFRTDAEMTLPLPGVLKMAVSPVIKHEFNGLVDTYIENLKKAFA</sequence>
<dbReference type="AlphaFoldDB" id="A0A4V6Q2N8"/>
<proteinExistence type="predicted"/>
<accession>A0A4V6Q2N8</accession>
<reference evidence="1 2" key="1">
    <citation type="submission" date="2019-03" db="EMBL/GenBank/DDBJ databases">
        <title>Genomic Encyclopedia of Type Strains, Phase IV (KMG-IV): sequencing the most valuable type-strain genomes for metagenomic binning, comparative biology and taxonomic classification.</title>
        <authorList>
            <person name="Goeker M."/>
        </authorList>
    </citation>
    <scope>NUCLEOTIDE SEQUENCE [LARGE SCALE GENOMIC DNA]</scope>
    <source>
        <strain evidence="1 2">DSM 15505</strain>
    </source>
</reference>
<dbReference type="Gene3D" id="3.30.530.20">
    <property type="match status" value="1"/>
</dbReference>
<organism evidence="1 2">
    <name type="scientific">Halospina denitrificans</name>
    <dbReference type="NCBI Taxonomy" id="332522"/>
    <lineage>
        <taxon>Bacteria</taxon>
        <taxon>Pseudomonadati</taxon>
        <taxon>Pseudomonadota</taxon>
        <taxon>Gammaproteobacteria</taxon>
        <taxon>Halospina</taxon>
    </lineage>
</organism>
<dbReference type="CDD" id="cd07819">
    <property type="entry name" value="SRPBCC_2"/>
    <property type="match status" value="1"/>
</dbReference>